<dbReference type="CDD" id="cd01928">
    <property type="entry name" value="Cyclophilin_PPIL3_like"/>
    <property type="match status" value="1"/>
</dbReference>
<dbReference type="PANTHER" id="PTHR45625:SF2">
    <property type="entry name" value="PEPTIDYL-PROLYL CIS-TRANS ISOMERASE-LIKE 3"/>
    <property type="match status" value="1"/>
</dbReference>
<dbReference type="PANTHER" id="PTHR45625">
    <property type="entry name" value="PEPTIDYL-PROLYL CIS-TRANS ISOMERASE-RELATED"/>
    <property type="match status" value="1"/>
</dbReference>
<evidence type="ECO:0000313" key="7">
    <source>
        <dbReference type="Proteomes" id="UP000046393"/>
    </source>
</evidence>
<keyword evidence="7" id="KW-1185">Reference proteome</keyword>
<dbReference type="InterPro" id="IPR002130">
    <property type="entry name" value="Cyclophilin-type_PPIase_dom"/>
</dbReference>
<comment type="similarity">
    <text evidence="5">Belongs to the cyclophilin-type PPIase family. PPIL3 subfamily.</text>
</comment>
<accession>A0A0N5AYR6</accession>
<feature type="domain" description="PPIase cyclophilin-type" evidence="6">
    <location>
        <begin position="6"/>
        <end position="135"/>
    </location>
</feature>
<evidence type="ECO:0000256" key="3">
    <source>
        <dbReference type="ARBA" id="ARBA00023110"/>
    </source>
</evidence>
<organism evidence="7 8">
    <name type="scientific">Syphacia muris</name>
    <dbReference type="NCBI Taxonomy" id="451379"/>
    <lineage>
        <taxon>Eukaryota</taxon>
        <taxon>Metazoa</taxon>
        <taxon>Ecdysozoa</taxon>
        <taxon>Nematoda</taxon>
        <taxon>Chromadorea</taxon>
        <taxon>Rhabditida</taxon>
        <taxon>Spirurina</taxon>
        <taxon>Oxyuridomorpha</taxon>
        <taxon>Oxyuroidea</taxon>
        <taxon>Oxyuridae</taxon>
        <taxon>Syphacia</taxon>
    </lineage>
</organism>
<dbReference type="InterPro" id="IPR029000">
    <property type="entry name" value="Cyclophilin-like_dom_sf"/>
</dbReference>
<dbReference type="Pfam" id="PF00160">
    <property type="entry name" value="Pro_isomerase"/>
    <property type="match status" value="1"/>
</dbReference>
<dbReference type="EC" id="5.2.1.8" evidence="2"/>
<dbReference type="FunFam" id="2.40.100.10:FF:000012">
    <property type="entry name" value="Peptidyl-prolyl cis-trans isomerase"/>
    <property type="match status" value="1"/>
</dbReference>
<dbReference type="AlphaFoldDB" id="A0A0N5AYR6"/>
<evidence type="ECO:0000256" key="4">
    <source>
        <dbReference type="ARBA" id="ARBA00023235"/>
    </source>
</evidence>
<dbReference type="SUPFAM" id="SSF81301">
    <property type="entry name" value="Nucleotidyltransferase"/>
    <property type="match status" value="1"/>
</dbReference>
<protein>
    <recommendedName>
        <fullName evidence="2">peptidylprolyl isomerase</fullName>
        <ecNumber evidence="2">5.2.1.8</ecNumber>
    </recommendedName>
</protein>
<evidence type="ECO:0000313" key="8">
    <source>
        <dbReference type="WBParaSite" id="SMUV_0001011601-mRNA-1"/>
    </source>
</evidence>
<dbReference type="GO" id="GO:0071013">
    <property type="term" value="C:catalytic step 2 spliceosome"/>
    <property type="evidence" value="ECO:0007669"/>
    <property type="project" value="TreeGrafter"/>
</dbReference>
<proteinExistence type="inferred from homology"/>
<dbReference type="PROSITE" id="PS50072">
    <property type="entry name" value="CSA_PPIASE_2"/>
    <property type="match status" value="1"/>
</dbReference>
<dbReference type="Proteomes" id="UP000046393">
    <property type="component" value="Unplaced"/>
</dbReference>
<keyword evidence="4" id="KW-0413">Isomerase</keyword>
<dbReference type="PRINTS" id="PR00153">
    <property type="entry name" value="CSAPPISMRASE"/>
</dbReference>
<reference evidence="8" key="1">
    <citation type="submission" date="2017-02" db="UniProtKB">
        <authorList>
            <consortium name="WormBaseParasite"/>
        </authorList>
    </citation>
    <scope>IDENTIFICATION</scope>
</reference>
<sequence>MSVTLQTTVGDIKIELHCDLCPKTCENFLALCASGYYNNCLFFRNIKDFIVQTGDPTGSGKGGDSIWGRPIEDELNPELKHDARGIVSMAGNGPNTARSQFFITYAKQPTLDLKYTVFGRVIDGFDALNELEKIKRCSDLQILTHQRYICHSAQSSIRTYSDDSATASSSNNVLENKVDLTPEREKVIVTQNYFNQCIDEYYEIDDDEPSNDGAKNETEEVSATTKFSISDQRGVGGIFEISELIQVLRAESASNIVCIELPHSLTSQRFIVICSPYNYRHSQALIQAVRSCCKDPLPLRLQKNTAGWYCLYMDNILLHVMVPEAREKYRLEFLWGADEIDEKDEDEIL</sequence>
<keyword evidence="3" id="KW-0697">Rotamase</keyword>
<dbReference type="InterPro" id="IPR044666">
    <property type="entry name" value="Cyclophilin_A-like"/>
</dbReference>
<evidence type="ECO:0000256" key="2">
    <source>
        <dbReference type="ARBA" id="ARBA00013194"/>
    </source>
</evidence>
<evidence type="ECO:0000256" key="5">
    <source>
        <dbReference type="ARBA" id="ARBA00038286"/>
    </source>
</evidence>
<evidence type="ECO:0000256" key="1">
    <source>
        <dbReference type="ARBA" id="ARBA00000971"/>
    </source>
</evidence>
<dbReference type="SUPFAM" id="SSF50891">
    <property type="entry name" value="Cyclophilin-like"/>
    <property type="match status" value="1"/>
</dbReference>
<dbReference type="Gene3D" id="3.30.460.10">
    <property type="entry name" value="Beta Polymerase, domain 2"/>
    <property type="match status" value="1"/>
</dbReference>
<dbReference type="Gene3D" id="2.40.100.10">
    <property type="entry name" value="Cyclophilin-like"/>
    <property type="match status" value="1"/>
</dbReference>
<dbReference type="InterPro" id="IPR043519">
    <property type="entry name" value="NT_sf"/>
</dbReference>
<dbReference type="Pfam" id="PF02410">
    <property type="entry name" value="RsfS"/>
    <property type="match status" value="1"/>
</dbReference>
<dbReference type="GO" id="GO:0003755">
    <property type="term" value="F:peptidyl-prolyl cis-trans isomerase activity"/>
    <property type="evidence" value="ECO:0007669"/>
    <property type="project" value="UniProtKB-KW"/>
</dbReference>
<comment type="catalytic activity">
    <reaction evidence="1">
        <text>[protein]-peptidylproline (omega=180) = [protein]-peptidylproline (omega=0)</text>
        <dbReference type="Rhea" id="RHEA:16237"/>
        <dbReference type="Rhea" id="RHEA-COMP:10747"/>
        <dbReference type="Rhea" id="RHEA-COMP:10748"/>
        <dbReference type="ChEBI" id="CHEBI:83833"/>
        <dbReference type="ChEBI" id="CHEBI:83834"/>
        <dbReference type="EC" id="5.2.1.8"/>
    </reaction>
</comment>
<evidence type="ECO:0000259" key="6">
    <source>
        <dbReference type="PROSITE" id="PS50072"/>
    </source>
</evidence>
<dbReference type="STRING" id="451379.A0A0N5AYR6"/>
<name>A0A0N5AYR6_9BILA</name>
<dbReference type="WBParaSite" id="SMUV_0001011601-mRNA-1">
    <property type="protein sequence ID" value="SMUV_0001011601-mRNA-1"/>
    <property type="gene ID" value="SMUV_0001011601"/>
</dbReference>